<keyword evidence="1" id="KW-0472">Membrane</keyword>
<evidence type="ECO:0000313" key="3">
    <source>
        <dbReference type="Proteomes" id="UP000677515"/>
    </source>
</evidence>
<sequence length="268" mass="29993">MNRERFCPPYSDEAIVAWLDAEMDAEEAQAFEQQLKRDQPLAARTAELMKSNQPFAEAFDPLLEAAPSARLHANLERLLAQTPATAPVVRAQVSRRALIAASLSFLVIGSGFGYFVRPDNRSRRDSEKIRDLESQYMSLYSPETLVDVDSTAAVIDRSLARTAQTMGLHLNAQQLMLQDAELKSVRLLRYDDTRIVQIAWEHSAYGPMALCVSREDHNSATPVLGEQRHGMNLAWWHAGGYQYVLIGRSPAPWLQQSAGLLRQGLMPT</sequence>
<reference evidence="2 3" key="1">
    <citation type="submission" date="2021-01" db="EMBL/GenBank/DDBJ databases">
        <title>Complete genome sequence of Erwinia rhapontici MAFF 311153.</title>
        <authorList>
            <person name="Morohoshi T."/>
            <person name="Someya N."/>
        </authorList>
    </citation>
    <scope>NUCLEOTIDE SEQUENCE [LARGE SCALE GENOMIC DNA]</scope>
    <source>
        <strain evidence="2 3">MAFF 311153</strain>
    </source>
</reference>
<protein>
    <submittedName>
        <fullName evidence="2">Membrane protein</fullName>
    </submittedName>
</protein>
<dbReference type="RefSeq" id="WP_159338165.1">
    <property type="nucleotide sequence ID" value="NZ_AP024329.1"/>
</dbReference>
<evidence type="ECO:0000313" key="2">
    <source>
        <dbReference type="EMBL" id="BCQ34958.1"/>
    </source>
</evidence>
<evidence type="ECO:0000256" key="1">
    <source>
        <dbReference type="SAM" id="Phobius"/>
    </source>
</evidence>
<accession>A0ABM7N0K0</accession>
<gene>
    <name evidence="2" type="ORF">ERHA53_23010</name>
</gene>
<organism evidence="2 3">
    <name type="scientific">Erwinia rhapontici</name>
    <name type="common">Pectobacterium rhapontici</name>
    <dbReference type="NCBI Taxonomy" id="55212"/>
    <lineage>
        <taxon>Bacteria</taxon>
        <taxon>Pseudomonadati</taxon>
        <taxon>Pseudomonadota</taxon>
        <taxon>Gammaproteobacteria</taxon>
        <taxon>Enterobacterales</taxon>
        <taxon>Erwiniaceae</taxon>
        <taxon>Erwinia</taxon>
    </lineage>
</organism>
<name>A0ABM7N0K0_ERWRD</name>
<feature type="transmembrane region" description="Helical" evidence="1">
    <location>
        <begin position="97"/>
        <end position="116"/>
    </location>
</feature>
<dbReference type="EMBL" id="AP024329">
    <property type="protein sequence ID" value="BCQ34958.1"/>
    <property type="molecule type" value="Genomic_DNA"/>
</dbReference>
<keyword evidence="3" id="KW-1185">Reference proteome</keyword>
<keyword evidence="1" id="KW-0812">Transmembrane</keyword>
<proteinExistence type="predicted"/>
<dbReference type="Proteomes" id="UP000677515">
    <property type="component" value="Chromosome"/>
</dbReference>
<dbReference type="GeneID" id="99866570"/>
<keyword evidence="1" id="KW-1133">Transmembrane helix</keyword>